<gene>
    <name evidence="1" type="ORF">FV139_17695</name>
</gene>
<dbReference type="EMBL" id="VRZA01000007">
    <property type="protein sequence ID" value="TXS90807.1"/>
    <property type="molecule type" value="Genomic_DNA"/>
</dbReference>
<dbReference type="AlphaFoldDB" id="A0A5C8ZTM1"/>
<accession>A0A5C8ZTM1</accession>
<comment type="caution">
    <text evidence="1">The sequence shown here is derived from an EMBL/GenBank/DDBJ whole genome shotgun (WGS) entry which is preliminary data.</text>
</comment>
<protein>
    <submittedName>
        <fullName evidence="1">Uncharacterized protein</fullName>
    </submittedName>
</protein>
<keyword evidence="2" id="KW-1185">Reference proteome</keyword>
<organism evidence="1 2">
    <name type="scientific">Parahaliea maris</name>
    <dbReference type="NCBI Taxonomy" id="2716870"/>
    <lineage>
        <taxon>Bacteria</taxon>
        <taxon>Pseudomonadati</taxon>
        <taxon>Pseudomonadota</taxon>
        <taxon>Gammaproteobacteria</taxon>
        <taxon>Cellvibrionales</taxon>
        <taxon>Halieaceae</taxon>
        <taxon>Parahaliea</taxon>
    </lineage>
</organism>
<dbReference type="RefSeq" id="WP_148069806.1">
    <property type="nucleotide sequence ID" value="NZ_VRZA01000007.1"/>
</dbReference>
<evidence type="ECO:0000313" key="2">
    <source>
        <dbReference type="Proteomes" id="UP000321039"/>
    </source>
</evidence>
<name>A0A5C8ZTM1_9GAMM</name>
<proteinExistence type="predicted"/>
<evidence type="ECO:0000313" key="1">
    <source>
        <dbReference type="EMBL" id="TXS90807.1"/>
    </source>
</evidence>
<reference evidence="1 2" key="1">
    <citation type="submission" date="2019-08" db="EMBL/GenBank/DDBJ databases">
        <title>Parahaliea maris sp. nov., isolated from the surface seawater.</title>
        <authorList>
            <person name="Liu Y."/>
        </authorList>
    </citation>
    <scope>NUCLEOTIDE SEQUENCE [LARGE SCALE GENOMIC DNA]</scope>
    <source>
        <strain evidence="1 2">HSLHS9</strain>
    </source>
</reference>
<sequence>MKTPDLREVRTRLEEAVQLIPGEPVNKQDEFEAYESVAIAILDSEHSDFPPGVLQEYLMSLLYLRQLELNLIPFPDPQEA</sequence>
<dbReference type="Proteomes" id="UP000321039">
    <property type="component" value="Unassembled WGS sequence"/>
</dbReference>